<dbReference type="HOGENOM" id="CLU_904518_0_0_1"/>
<evidence type="ECO:0000313" key="4">
    <source>
        <dbReference type="Proteomes" id="UP000000759"/>
    </source>
</evidence>
<keyword evidence="4" id="KW-1185">Reference proteome</keyword>
<sequence length="308" mass="34741">MPIPIAPLSLFRWQLVIANVWAPPKPGRNTMAKKKRKRCSDQEDDTGEIDEDRFSEMARSERKRYREKKRRNDVNKGCNDLLSILIEVDPLLRAEAEERAQRDQWKGTDRAHDDNLLSRVDLISRTVGVLRRVHQENECRKQIIEQLLKSNGGIGSALPTAAFLPQSKSQHMAVDIDSPSSSLGLLATLLQRNHSLPHTTMGRFLNERHSFSSDLSLSLAYLQDNVSKANGLINHSFLNLPADPPAGLVLAQLGQTQQHSESAYHQQAFLRQDIQAAGGRLNQLEVDATVFPQNKPTSFSYTGHHQRF</sequence>
<reference evidence="4" key="2">
    <citation type="submission" date="2008-08" db="EMBL/GenBank/DDBJ databases">
        <authorList>
            <consortium name="Diatom Consortium"/>
            <person name="Grigoriev I."/>
            <person name="Grimwood J."/>
            <person name="Kuo A."/>
            <person name="Otillar R.P."/>
            <person name="Salamov A."/>
            <person name="Detter J.C."/>
            <person name="Lindquist E."/>
            <person name="Shapiro H."/>
            <person name="Lucas S."/>
            <person name="Glavina del Rio T."/>
            <person name="Pitluck S."/>
            <person name="Rokhsar D."/>
            <person name="Bowler C."/>
        </authorList>
    </citation>
    <scope>GENOME REANNOTATION</scope>
    <source>
        <strain evidence="4">CCAP 1055/1</strain>
    </source>
</reference>
<accession>B7FS06</accession>
<evidence type="ECO:0008006" key="5">
    <source>
        <dbReference type="Google" id="ProtNLM"/>
    </source>
</evidence>
<reference evidence="3 4" key="1">
    <citation type="journal article" date="2008" name="Nature">
        <title>The Phaeodactylum genome reveals the evolutionary history of diatom genomes.</title>
        <authorList>
            <person name="Bowler C."/>
            <person name="Allen A.E."/>
            <person name="Badger J.H."/>
            <person name="Grimwood J."/>
            <person name="Jabbari K."/>
            <person name="Kuo A."/>
            <person name="Maheswari U."/>
            <person name="Martens C."/>
            <person name="Maumus F."/>
            <person name="Otillar R.P."/>
            <person name="Rayko E."/>
            <person name="Salamov A."/>
            <person name="Vandepoele K."/>
            <person name="Beszteri B."/>
            <person name="Gruber A."/>
            <person name="Heijde M."/>
            <person name="Katinka M."/>
            <person name="Mock T."/>
            <person name="Valentin K."/>
            <person name="Verret F."/>
            <person name="Berges J.A."/>
            <person name="Brownlee C."/>
            <person name="Cadoret J.P."/>
            <person name="Chiovitti A."/>
            <person name="Choi C.J."/>
            <person name="Coesel S."/>
            <person name="De Martino A."/>
            <person name="Detter J.C."/>
            <person name="Durkin C."/>
            <person name="Falciatore A."/>
            <person name="Fournet J."/>
            <person name="Haruta M."/>
            <person name="Huysman M.J."/>
            <person name="Jenkins B.D."/>
            <person name="Jiroutova K."/>
            <person name="Jorgensen R.E."/>
            <person name="Joubert Y."/>
            <person name="Kaplan A."/>
            <person name="Kroger N."/>
            <person name="Kroth P.G."/>
            <person name="La Roche J."/>
            <person name="Lindquist E."/>
            <person name="Lommer M."/>
            <person name="Martin-Jezequel V."/>
            <person name="Lopez P.J."/>
            <person name="Lucas S."/>
            <person name="Mangogna M."/>
            <person name="McGinnis K."/>
            <person name="Medlin L.K."/>
            <person name="Montsant A."/>
            <person name="Oudot-Le Secq M.P."/>
            <person name="Napoli C."/>
            <person name="Obornik M."/>
            <person name="Parker M.S."/>
            <person name="Petit J.L."/>
            <person name="Porcel B.M."/>
            <person name="Poulsen N."/>
            <person name="Robison M."/>
            <person name="Rychlewski L."/>
            <person name="Rynearson T.A."/>
            <person name="Schmutz J."/>
            <person name="Shapiro H."/>
            <person name="Siaut M."/>
            <person name="Stanley M."/>
            <person name="Sussman M.R."/>
            <person name="Taylor A.R."/>
            <person name="Vardi A."/>
            <person name="von Dassow P."/>
            <person name="Vyverman W."/>
            <person name="Willis A."/>
            <person name="Wyrwicz L.S."/>
            <person name="Rokhsar D.S."/>
            <person name="Weissenbach J."/>
            <person name="Armbrust E.V."/>
            <person name="Green B.R."/>
            <person name="Van de Peer Y."/>
            <person name="Grigoriev I.V."/>
        </authorList>
    </citation>
    <scope>NUCLEOTIDE SEQUENCE [LARGE SCALE GENOMIC DNA]</scope>
    <source>
        <strain evidence="3 4">CCAP 1055/1</strain>
    </source>
</reference>
<feature type="region of interest" description="Disordered" evidence="1">
    <location>
        <begin position="25"/>
        <end position="64"/>
    </location>
</feature>
<feature type="signal peptide" evidence="2">
    <location>
        <begin position="1"/>
        <end position="18"/>
    </location>
</feature>
<dbReference type="KEGG" id="pti:PHATRDRAFT_43365"/>
<gene>
    <name evidence="3" type="ORF">PHATRDRAFT_43365</name>
</gene>
<dbReference type="Proteomes" id="UP000000759">
    <property type="component" value="Chromosome 2"/>
</dbReference>
<dbReference type="OrthoDB" id="49271at2759"/>
<name>B7FS06_PHATC</name>
<dbReference type="EMBL" id="CM000606">
    <property type="protein sequence ID" value="EEC50708.1"/>
    <property type="molecule type" value="Genomic_DNA"/>
</dbReference>
<keyword evidence="2" id="KW-0732">Signal</keyword>
<organism evidence="3 4">
    <name type="scientific">Phaeodactylum tricornutum (strain CCAP 1055/1)</name>
    <dbReference type="NCBI Taxonomy" id="556484"/>
    <lineage>
        <taxon>Eukaryota</taxon>
        <taxon>Sar</taxon>
        <taxon>Stramenopiles</taxon>
        <taxon>Ochrophyta</taxon>
        <taxon>Bacillariophyta</taxon>
        <taxon>Bacillariophyceae</taxon>
        <taxon>Bacillariophycidae</taxon>
        <taxon>Naviculales</taxon>
        <taxon>Phaeodactylaceae</taxon>
        <taxon>Phaeodactylum</taxon>
    </lineage>
</organism>
<dbReference type="PaxDb" id="2850-Phatr43365"/>
<evidence type="ECO:0000256" key="2">
    <source>
        <dbReference type="SAM" id="SignalP"/>
    </source>
</evidence>
<evidence type="ECO:0000256" key="1">
    <source>
        <dbReference type="SAM" id="MobiDB-lite"/>
    </source>
</evidence>
<protein>
    <recommendedName>
        <fullName evidence="5">BHLH domain-containing protein</fullName>
    </recommendedName>
</protein>
<dbReference type="InParanoid" id="B7FS06"/>
<dbReference type="RefSeq" id="XP_002177894.1">
    <property type="nucleotide sequence ID" value="XM_002177858.1"/>
</dbReference>
<dbReference type="GeneID" id="7197406"/>
<evidence type="ECO:0000313" key="3">
    <source>
        <dbReference type="EMBL" id="EEC50708.1"/>
    </source>
</evidence>
<feature type="chain" id="PRO_5002852563" description="BHLH domain-containing protein" evidence="2">
    <location>
        <begin position="19"/>
        <end position="308"/>
    </location>
</feature>
<dbReference type="AlphaFoldDB" id="B7FS06"/>
<feature type="compositionally biased region" description="Acidic residues" evidence="1">
    <location>
        <begin position="42"/>
        <end position="51"/>
    </location>
</feature>
<proteinExistence type="predicted"/>